<name>A0ABS8ANV6_9BACT</name>
<feature type="transmembrane region" description="Helical" evidence="1">
    <location>
        <begin position="77"/>
        <end position="99"/>
    </location>
</feature>
<dbReference type="RefSeq" id="WP_226174274.1">
    <property type="nucleotide sequence ID" value="NZ_JAJADR010000002.1"/>
</dbReference>
<keyword evidence="1" id="KW-0812">Transmembrane</keyword>
<reference evidence="2" key="1">
    <citation type="submission" date="2021-10" db="EMBL/GenBank/DDBJ databases">
        <authorList>
            <person name="Dean J.D."/>
            <person name="Kim M.K."/>
            <person name="Newey C.N."/>
            <person name="Stoker T.S."/>
            <person name="Thompson D.W."/>
            <person name="Grose J.H."/>
        </authorList>
    </citation>
    <scope>NUCLEOTIDE SEQUENCE</scope>
    <source>
        <strain evidence="2">BT178</strain>
    </source>
</reference>
<protein>
    <recommendedName>
        <fullName evidence="4">DUF4345 domain-containing protein</fullName>
    </recommendedName>
</protein>
<dbReference type="EMBL" id="JAJADR010000002">
    <property type="protein sequence ID" value="MCB2407892.1"/>
    <property type="molecule type" value="Genomic_DNA"/>
</dbReference>
<sequence>MMEQQLKIVGVLLVGLALLHAGFPRYFNWAGELKPLSLINRQMVYVHTLFIALVVLLMGLLCLGSAPDLVHTRLGRVVALGLGCFWLARLVVQLVGYSAELWRGKRFETTVHIAFVGLWAYLTGIFFAVYWL</sequence>
<feature type="transmembrane region" description="Helical" evidence="1">
    <location>
        <begin position="111"/>
        <end position="131"/>
    </location>
</feature>
<proteinExistence type="predicted"/>
<keyword evidence="1" id="KW-1133">Transmembrane helix</keyword>
<feature type="transmembrane region" description="Helical" evidence="1">
    <location>
        <begin position="45"/>
        <end position="65"/>
    </location>
</feature>
<keyword evidence="3" id="KW-1185">Reference proteome</keyword>
<evidence type="ECO:0000256" key="1">
    <source>
        <dbReference type="SAM" id="Phobius"/>
    </source>
</evidence>
<comment type="caution">
    <text evidence="2">The sequence shown here is derived from an EMBL/GenBank/DDBJ whole genome shotgun (WGS) entry which is preliminary data.</text>
</comment>
<evidence type="ECO:0000313" key="2">
    <source>
        <dbReference type="EMBL" id="MCB2407892.1"/>
    </source>
</evidence>
<dbReference type="Proteomes" id="UP001165296">
    <property type="component" value="Unassembled WGS sequence"/>
</dbReference>
<evidence type="ECO:0008006" key="4">
    <source>
        <dbReference type="Google" id="ProtNLM"/>
    </source>
</evidence>
<accession>A0ABS8ANV6</accession>
<gene>
    <name evidence="2" type="ORF">LGH74_07885</name>
</gene>
<keyword evidence="1" id="KW-0472">Membrane</keyword>
<organism evidence="2 3">
    <name type="scientific">Hymenobacter lucidus</name>
    <dbReference type="NCBI Taxonomy" id="2880930"/>
    <lineage>
        <taxon>Bacteria</taxon>
        <taxon>Pseudomonadati</taxon>
        <taxon>Bacteroidota</taxon>
        <taxon>Cytophagia</taxon>
        <taxon>Cytophagales</taxon>
        <taxon>Hymenobacteraceae</taxon>
        <taxon>Hymenobacter</taxon>
    </lineage>
</organism>
<evidence type="ECO:0000313" key="3">
    <source>
        <dbReference type="Proteomes" id="UP001165296"/>
    </source>
</evidence>